<organism evidence="1 2">
    <name type="scientific">Aureimonas endophytica</name>
    <dbReference type="NCBI Taxonomy" id="2027858"/>
    <lineage>
        <taxon>Bacteria</taxon>
        <taxon>Pseudomonadati</taxon>
        <taxon>Pseudomonadota</taxon>
        <taxon>Alphaproteobacteria</taxon>
        <taxon>Hyphomicrobiales</taxon>
        <taxon>Aurantimonadaceae</taxon>
        <taxon>Aureimonas</taxon>
    </lineage>
</organism>
<name>A0A916ZPU3_9HYPH</name>
<gene>
    <name evidence="1" type="ORF">GCM10011390_27740</name>
</gene>
<reference evidence="1" key="2">
    <citation type="submission" date="2020-09" db="EMBL/GenBank/DDBJ databases">
        <authorList>
            <person name="Sun Q."/>
            <person name="Zhou Y."/>
        </authorList>
    </citation>
    <scope>NUCLEOTIDE SEQUENCE</scope>
    <source>
        <strain evidence="1">CGMCC 1.15367</strain>
    </source>
</reference>
<evidence type="ECO:0008006" key="3">
    <source>
        <dbReference type="Google" id="ProtNLM"/>
    </source>
</evidence>
<dbReference type="InterPro" id="IPR011660">
    <property type="entry name" value="VapB-like"/>
</dbReference>
<keyword evidence="2" id="KW-1185">Reference proteome</keyword>
<sequence length="65" mass="6981">MPFHVKHAETDALARELARLRRSGLTEAVHFALAKAVAEEKAKEPLAAIALAFCRELAALDAGGR</sequence>
<evidence type="ECO:0000313" key="1">
    <source>
        <dbReference type="EMBL" id="GGE07142.1"/>
    </source>
</evidence>
<dbReference type="Pfam" id="PF07704">
    <property type="entry name" value="PSK_trans_fac"/>
    <property type="match status" value="1"/>
</dbReference>
<proteinExistence type="predicted"/>
<dbReference type="RefSeq" id="WP_188909435.1">
    <property type="nucleotide sequence ID" value="NZ_BMIQ01000004.1"/>
</dbReference>
<accession>A0A916ZPU3</accession>
<dbReference type="Proteomes" id="UP000644699">
    <property type="component" value="Unassembled WGS sequence"/>
</dbReference>
<dbReference type="AlphaFoldDB" id="A0A916ZPU3"/>
<protein>
    <recommendedName>
        <fullName evidence="3">Transcription factor</fullName>
    </recommendedName>
</protein>
<dbReference type="EMBL" id="BMIQ01000004">
    <property type="protein sequence ID" value="GGE07142.1"/>
    <property type="molecule type" value="Genomic_DNA"/>
</dbReference>
<comment type="caution">
    <text evidence="1">The sequence shown here is derived from an EMBL/GenBank/DDBJ whole genome shotgun (WGS) entry which is preliminary data.</text>
</comment>
<evidence type="ECO:0000313" key="2">
    <source>
        <dbReference type="Proteomes" id="UP000644699"/>
    </source>
</evidence>
<reference evidence="1" key="1">
    <citation type="journal article" date="2014" name="Int. J. Syst. Evol. Microbiol.">
        <title>Complete genome sequence of Corynebacterium casei LMG S-19264T (=DSM 44701T), isolated from a smear-ripened cheese.</title>
        <authorList>
            <consortium name="US DOE Joint Genome Institute (JGI-PGF)"/>
            <person name="Walter F."/>
            <person name="Albersmeier A."/>
            <person name="Kalinowski J."/>
            <person name="Ruckert C."/>
        </authorList>
    </citation>
    <scope>NUCLEOTIDE SEQUENCE</scope>
    <source>
        <strain evidence="1">CGMCC 1.15367</strain>
    </source>
</reference>